<sequence>MLETLDVRIKHGFTTTPSLVIVFMLQLLQADDSHSFAQMRLKRWSIESCISIPSTLVLDVLDGGDVVWDFERGACGRVAC</sequence>
<reference evidence="2" key="2">
    <citation type="journal article" date="2016" name="Sci. Rep.">
        <title>Dictyocaulus viviparus genome, variome and transcriptome elucidate lungworm biology and support future intervention.</title>
        <authorList>
            <person name="McNulty S.N."/>
            <person name="Strube C."/>
            <person name="Rosa B.A."/>
            <person name="Martin J.C."/>
            <person name="Tyagi R."/>
            <person name="Choi Y.J."/>
            <person name="Wang Q."/>
            <person name="Hallsworth Pepin K."/>
            <person name="Zhang X."/>
            <person name="Ozersky P."/>
            <person name="Wilson R.K."/>
            <person name="Sternberg P.W."/>
            <person name="Gasser R.B."/>
            <person name="Mitreva M."/>
        </authorList>
    </citation>
    <scope>NUCLEOTIDE SEQUENCE [LARGE SCALE GENOMIC DNA]</scope>
    <source>
        <strain evidence="2">HannoverDv2000</strain>
    </source>
</reference>
<dbReference type="AlphaFoldDB" id="A0A0D8YF43"/>
<accession>A0A0D8YF43</accession>
<name>A0A0D8YF43_DICVI</name>
<organism evidence="1 2">
    <name type="scientific">Dictyocaulus viviparus</name>
    <name type="common">Bovine lungworm</name>
    <dbReference type="NCBI Taxonomy" id="29172"/>
    <lineage>
        <taxon>Eukaryota</taxon>
        <taxon>Metazoa</taxon>
        <taxon>Ecdysozoa</taxon>
        <taxon>Nematoda</taxon>
        <taxon>Chromadorea</taxon>
        <taxon>Rhabditida</taxon>
        <taxon>Rhabditina</taxon>
        <taxon>Rhabditomorpha</taxon>
        <taxon>Strongyloidea</taxon>
        <taxon>Metastrongylidae</taxon>
        <taxon>Dictyocaulus</taxon>
    </lineage>
</organism>
<evidence type="ECO:0000313" key="1">
    <source>
        <dbReference type="EMBL" id="KJH53256.1"/>
    </source>
</evidence>
<gene>
    <name evidence="1" type="ORF">DICVIV_00567</name>
</gene>
<proteinExistence type="predicted"/>
<reference evidence="1 2" key="1">
    <citation type="submission" date="2013-11" db="EMBL/GenBank/DDBJ databases">
        <title>Draft genome of the bovine lungworm Dictyocaulus viviparus.</title>
        <authorList>
            <person name="Mitreva M."/>
        </authorList>
    </citation>
    <scope>NUCLEOTIDE SEQUENCE [LARGE SCALE GENOMIC DNA]</scope>
    <source>
        <strain evidence="1 2">HannoverDv2000</strain>
    </source>
</reference>
<dbReference type="Proteomes" id="UP000053766">
    <property type="component" value="Unassembled WGS sequence"/>
</dbReference>
<evidence type="ECO:0000313" key="2">
    <source>
        <dbReference type="Proteomes" id="UP000053766"/>
    </source>
</evidence>
<keyword evidence="2" id="KW-1185">Reference proteome</keyword>
<dbReference type="EMBL" id="KN716154">
    <property type="protein sequence ID" value="KJH53256.1"/>
    <property type="molecule type" value="Genomic_DNA"/>
</dbReference>
<protein>
    <submittedName>
        <fullName evidence="1">Uncharacterized protein</fullName>
    </submittedName>
</protein>